<dbReference type="SMART" id="SM00419">
    <property type="entry name" value="HTH_CRP"/>
    <property type="match status" value="1"/>
</dbReference>
<feature type="region of interest" description="Disordered" evidence="4">
    <location>
        <begin position="15"/>
        <end position="45"/>
    </location>
</feature>
<dbReference type="InterPro" id="IPR014710">
    <property type="entry name" value="RmlC-like_jellyroll"/>
</dbReference>
<evidence type="ECO:0000313" key="7">
    <source>
        <dbReference type="EMBL" id="ASN28457.1"/>
    </source>
</evidence>
<dbReference type="OrthoDB" id="9812325at2"/>
<evidence type="ECO:0000313" key="8">
    <source>
        <dbReference type="Proteomes" id="UP000031501"/>
    </source>
</evidence>
<gene>
    <name evidence="7" type="ORF">LK07_16045</name>
</gene>
<dbReference type="FunFam" id="1.10.10.10:FF:000019">
    <property type="entry name" value="Crp/Fnr family transcriptional regulator"/>
    <property type="match status" value="1"/>
</dbReference>
<dbReference type="KEGG" id="splu:LK06_014910"/>
<dbReference type="InterPro" id="IPR018490">
    <property type="entry name" value="cNMP-bd_dom_sf"/>
</dbReference>
<evidence type="ECO:0000259" key="5">
    <source>
        <dbReference type="PROSITE" id="PS50042"/>
    </source>
</evidence>
<keyword evidence="8" id="KW-1185">Reference proteome</keyword>
<dbReference type="Gene3D" id="1.10.10.10">
    <property type="entry name" value="Winged helix-like DNA-binding domain superfamily/Winged helix DNA-binding domain"/>
    <property type="match status" value="1"/>
</dbReference>
<feature type="domain" description="Cyclic nucleotide-binding" evidence="5">
    <location>
        <begin position="56"/>
        <end position="176"/>
    </location>
</feature>
<evidence type="ECO:0000256" key="4">
    <source>
        <dbReference type="SAM" id="MobiDB-lite"/>
    </source>
</evidence>
<dbReference type="InterPro" id="IPR036390">
    <property type="entry name" value="WH_DNA-bd_sf"/>
</dbReference>
<dbReference type="Proteomes" id="UP000031501">
    <property type="component" value="Chromosome"/>
</dbReference>
<dbReference type="InterPro" id="IPR012318">
    <property type="entry name" value="HTH_CRP"/>
</dbReference>
<dbReference type="PANTHER" id="PTHR24567">
    <property type="entry name" value="CRP FAMILY TRANSCRIPTIONAL REGULATORY PROTEIN"/>
    <property type="match status" value="1"/>
</dbReference>
<feature type="compositionally biased region" description="Basic and acidic residues" evidence="4">
    <location>
        <begin position="27"/>
        <end position="37"/>
    </location>
</feature>
<proteinExistence type="predicted"/>
<organism evidence="7 8">
    <name type="scientific">Streptomyces pluripotens</name>
    <dbReference type="NCBI Taxonomy" id="1355015"/>
    <lineage>
        <taxon>Bacteria</taxon>
        <taxon>Bacillati</taxon>
        <taxon>Actinomycetota</taxon>
        <taxon>Actinomycetes</taxon>
        <taxon>Kitasatosporales</taxon>
        <taxon>Streptomycetaceae</taxon>
        <taxon>Streptomyces</taxon>
    </lineage>
</organism>
<dbReference type="EMBL" id="CP022433">
    <property type="protein sequence ID" value="ASN28457.1"/>
    <property type="molecule type" value="Genomic_DNA"/>
</dbReference>
<dbReference type="PROSITE" id="PS50042">
    <property type="entry name" value="CNMP_BINDING_3"/>
    <property type="match status" value="1"/>
</dbReference>
<keyword evidence="2" id="KW-0238">DNA-binding</keyword>
<evidence type="ECO:0000259" key="6">
    <source>
        <dbReference type="PROSITE" id="PS51063"/>
    </source>
</evidence>
<keyword evidence="1" id="KW-0805">Transcription regulation</keyword>
<accession>A0A221P8C1</accession>
<protein>
    <submittedName>
        <fullName evidence="7">Crp/Fnr family transcriptional regulator</fullName>
    </submittedName>
</protein>
<dbReference type="CDD" id="cd00038">
    <property type="entry name" value="CAP_ED"/>
    <property type="match status" value="1"/>
</dbReference>
<dbReference type="STRING" id="1355015.LK06_014910"/>
<dbReference type="SUPFAM" id="SSF46785">
    <property type="entry name" value="Winged helix' DNA-binding domain"/>
    <property type="match status" value="1"/>
</dbReference>
<dbReference type="Pfam" id="PF13545">
    <property type="entry name" value="HTH_Crp_2"/>
    <property type="match status" value="1"/>
</dbReference>
<evidence type="ECO:0000256" key="3">
    <source>
        <dbReference type="ARBA" id="ARBA00023163"/>
    </source>
</evidence>
<feature type="domain" description="HTH crp-type" evidence="6">
    <location>
        <begin position="190"/>
        <end position="267"/>
    </location>
</feature>
<dbReference type="Pfam" id="PF00027">
    <property type="entry name" value="cNMP_binding"/>
    <property type="match status" value="1"/>
</dbReference>
<dbReference type="InterPro" id="IPR050397">
    <property type="entry name" value="Env_Response_Regulators"/>
</dbReference>
<name>A0A221P8C1_9ACTN</name>
<evidence type="ECO:0000256" key="2">
    <source>
        <dbReference type="ARBA" id="ARBA00023125"/>
    </source>
</evidence>
<dbReference type="GO" id="GO:0003700">
    <property type="term" value="F:DNA-binding transcription factor activity"/>
    <property type="evidence" value="ECO:0007669"/>
    <property type="project" value="TreeGrafter"/>
</dbReference>
<keyword evidence="3" id="KW-0804">Transcription</keyword>
<dbReference type="PROSITE" id="PS51063">
    <property type="entry name" value="HTH_CRP_2"/>
    <property type="match status" value="1"/>
</dbReference>
<reference evidence="7 8" key="1">
    <citation type="submission" date="2017-07" db="EMBL/GenBank/DDBJ databases">
        <title>Genome sequence of Streptomyces pluripotens MUSC 137T.</title>
        <authorList>
            <person name="Ser H.-L."/>
            <person name="Lee L.-H."/>
        </authorList>
    </citation>
    <scope>NUCLEOTIDE SEQUENCE [LARGE SCALE GENOMIC DNA]</scope>
    <source>
        <strain evidence="7 8">MUSC 137</strain>
    </source>
</reference>
<dbReference type="InterPro" id="IPR036388">
    <property type="entry name" value="WH-like_DNA-bd_sf"/>
</dbReference>
<dbReference type="PANTHER" id="PTHR24567:SF74">
    <property type="entry name" value="HTH-TYPE TRANSCRIPTIONAL REGULATOR ARCR"/>
    <property type="match status" value="1"/>
</dbReference>
<evidence type="ECO:0000256" key="1">
    <source>
        <dbReference type="ARBA" id="ARBA00023015"/>
    </source>
</evidence>
<dbReference type="AlphaFoldDB" id="A0A221P8C1"/>
<dbReference type="GO" id="GO:0003677">
    <property type="term" value="F:DNA binding"/>
    <property type="evidence" value="ECO:0007669"/>
    <property type="project" value="UniProtKB-KW"/>
</dbReference>
<sequence>MPYCLTEDADALAAPAWGAAPPPWAPGRREETDRMTDREDDTGTPGRTWCISEVDIFRDLSEAEMDAIAAAAPMKTYAAGEMLHSPQQPGEVLFILKRGRVRIFRVAADGRALTTAIISPGTIFGEMALLGQRMYDNFAEALDGVTVCVMSRADVQRFLLSDARIAARITEILGRRLADLEQRLSDSVFKSVPQRIATTLATLATRNDTPAARLRPGVRHPQISLTHEQLAALAGTSRETCTKVLRDFADRGLLRLARGRITVLDLPRLTDAAG</sequence>
<dbReference type="GO" id="GO:0005829">
    <property type="term" value="C:cytosol"/>
    <property type="evidence" value="ECO:0007669"/>
    <property type="project" value="TreeGrafter"/>
</dbReference>
<dbReference type="InterPro" id="IPR000595">
    <property type="entry name" value="cNMP-bd_dom"/>
</dbReference>
<dbReference type="SUPFAM" id="SSF51206">
    <property type="entry name" value="cAMP-binding domain-like"/>
    <property type="match status" value="1"/>
</dbReference>
<dbReference type="SMART" id="SM00100">
    <property type="entry name" value="cNMP"/>
    <property type="match status" value="1"/>
</dbReference>
<dbReference type="Gene3D" id="2.60.120.10">
    <property type="entry name" value="Jelly Rolls"/>
    <property type="match status" value="1"/>
</dbReference>